<dbReference type="GO" id="GO:0000226">
    <property type="term" value="P:microtubule cytoskeleton organization"/>
    <property type="evidence" value="ECO:0007669"/>
    <property type="project" value="TreeGrafter"/>
</dbReference>
<dbReference type="PANTHER" id="PTHR12688">
    <property type="entry name" value="DYNEIN LIGHT INTERMEDIATE CHAIN"/>
    <property type="match status" value="1"/>
</dbReference>
<dbReference type="GO" id="GO:0005524">
    <property type="term" value="F:ATP binding"/>
    <property type="evidence" value="ECO:0007669"/>
    <property type="project" value="UniProtKB-KW"/>
</dbReference>
<comment type="similarity">
    <text evidence="2 11">Belongs to the dynein light intermediate chain family.</text>
</comment>
<comment type="function">
    <text evidence="11">Acts as one of several non-catalytic accessory components of the cytoplasmic dynein 1 complex that are thought to be involved in linking dynein to cargos and to adapter proteins that regulate dynein function. Cytoplasmic dynein 1 acts as a motor for the intracellular retrograde motility of vesicles and organelles along microtubules. May play a role in binding dynein to membranous organelles or chromosomes.</text>
</comment>
<keyword evidence="10 11" id="KW-0206">Cytoskeleton</keyword>
<feature type="region of interest" description="Disordered" evidence="12">
    <location>
        <begin position="574"/>
        <end position="595"/>
    </location>
</feature>
<gene>
    <name evidence="13" type="primary">Dync1li2</name>
    <name evidence="13" type="ORF">Tcan_09652</name>
</gene>
<evidence type="ECO:0000256" key="5">
    <source>
        <dbReference type="ARBA" id="ARBA00022701"/>
    </source>
</evidence>
<evidence type="ECO:0000256" key="12">
    <source>
        <dbReference type="SAM" id="MobiDB-lite"/>
    </source>
</evidence>
<keyword evidence="7 11" id="KW-0067">ATP-binding</keyword>
<dbReference type="OrthoDB" id="27603at2759"/>
<evidence type="ECO:0000256" key="3">
    <source>
        <dbReference type="ARBA" id="ARBA00022448"/>
    </source>
</evidence>
<dbReference type="GO" id="GO:0007018">
    <property type="term" value="P:microtubule-based movement"/>
    <property type="evidence" value="ECO:0007669"/>
    <property type="project" value="InterPro"/>
</dbReference>
<evidence type="ECO:0000256" key="9">
    <source>
        <dbReference type="ARBA" id="ARBA00023175"/>
    </source>
</evidence>
<dbReference type="GO" id="GO:0045504">
    <property type="term" value="F:dynein heavy chain binding"/>
    <property type="evidence" value="ECO:0007669"/>
    <property type="project" value="TreeGrafter"/>
</dbReference>
<feature type="compositionally biased region" description="Low complexity" evidence="12">
    <location>
        <begin position="575"/>
        <end position="585"/>
    </location>
</feature>
<dbReference type="STRING" id="6265.A0A0B2UYD7"/>
<dbReference type="InterPro" id="IPR022780">
    <property type="entry name" value="Dynein_light_int_chain"/>
</dbReference>
<dbReference type="InterPro" id="IPR027417">
    <property type="entry name" value="P-loop_NTPase"/>
</dbReference>
<evidence type="ECO:0000256" key="10">
    <source>
        <dbReference type="ARBA" id="ARBA00023212"/>
    </source>
</evidence>
<dbReference type="GO" id="GO:0005868">
    <property type="term" value="C:cytoplasmic dynein complex"/>
    <property type="evidence" value="ECO:0007669"/>
    <property type="project" value="UniProtKB-UniRule"/>
</dbReference>
<feature type="compositionally biased region" description="Low complexity" evidence="12">
    <location>
        <begin position="631"/>
        <end position="644"/>
    </location>
</feature>
<accession>A0A0B2UYD7</accession>
<evidence type="ECO:0000256" key="7">
    <source>
        <dbReference type="ARBA" id="ARBA00022840"/>
    </source>
</evidence>
<evidence type="ECO:0000256" key="8">
    <source>
        <dbReference type="ARBA" id="ARBA00023017"/>
    </source>
</evidence>
<dbReference type="Proteomes" id="UP000031036">
    <property type="component" value="Unassembled WGS sequence"/>
</dbReference>
<keyword evidence="8 11" id="KW-0243">Dynein</keyword>
<evidence type="ECO:0000313" key="13">
    <source>
        <dbReference type="EMBL" id="KHN74503.1"/>
    </source>
</evidence>
<dbReference type="GO" id="GO:0005874">
    <property type="term" value="C:microtubule"/>
    <property type="evidence" value="ECO:0007669"/>
    <property type="project" value="UniProtKB-KW"/>
</dbReference>
<evidence type="ECO:0000256" key="11">
    <source>
        <dbReference type="RuleBase" id="RU366047"/>
    </source>
</evidence>
<dbReference type="SUPFAM" id="SSF52540">
    <property type="entry name" value="P-loop containing nucleoside triphosphate hydrolases"/>
    <property type="match status" value="2"/>
</dbReference>
<comment type="caution">
    <text evidence="13">The sequence shown here is derived from an EMBL/GenBank/DDBJ whole genome shotgun (WGS) entry which is preliminary data.</text>
</comment>
<feature type="region of interest" description="Disordered" evidence="12">
    <location>
        <begin position="628"/>
        <end position="687"/>
    </location>
</feature>
<evidence type="ECO:0000256" key="4">
    <source>
        <dbReference type="ARBA" id="ARBA00022490"/>
    </source>
</evidence>
<dbReference type="Gene3D" id="3.40.50.300">
    <property type="entry name" value="P-loop containing nucleotide triphosphate hydrolases"/>
    <property type="match status" value="2"/>
</dbReference>
<dbReference type="AlphaFoldDB" id="A0A0B2UYD7"/>
<keyword evidence="14" id="KW-1185">Reference proteome</keyword>
<evidence type="ECO:0000256" key="1">
    <source>
        <dbReference type="ARBA" id="ARBA00004245"/>
    </source>
</evidence>
<evidence type="ECO:0000256" key="2">
    <source>
        <dbReference type="ARBA" id="ARBA00006831"/>
    </source>
</evidence>
<dbReference type="EMBL" id="JPKZ01002904">
    <property type="protein sequence ID" value="KHN74503.1"/>
    <property type="molecule type" value="Genomic_DNA"/>
</dbReference>
<keyword evidence="4 11" id="KW-0963">Cytoplasm</keyword>
<proteinExistence type="inferred from homology"/>
<name>A0A0B2UYD7_TOXCA</name>
<evidence type="ECO:0000256" key="6">
    <source>
        <dbReference type="ARBA" id="ARBA00022741"/>
    </source>
</evidence>
<protein>
    <recommendedName>
        <fullName evidence="11">Dynein light intermediate chain</fullName>
    </recommendedName>
</protein>
<sequence>MPPTGTLNLPLHPITSAASVGPNADDEKIWTQILSEVSAKGTNNSPQGSVLFLGDRQCGKSWLLSRLEKREASGRGSALEYHFLNVHADFRDASYAYQLSTAGAGVAPGETVTLPVWVLDGDESFAPLIKFALTQSLSRSVVVLCASLTQPGAILSSLNRWAKLIDAQIQNIFDKTTIAEARQAQELFWQEYVEPLDSSMHSDKIPSMETEQVLLPLQQNILTRNTGVAFVVVLTKCDLAHSELSDEQLDRVQFHVRKFCMQHGAALVYTSAKEEKNTALLYKYLVHRVCGIPFTTPAHVVEKDAIFVPAGWDNEKKLDIIRETIPDADQPLEMPRERQQVKEQIVEAEEEQAFLQKLASVEMAAPKKTPQQKPPTEGADGNSPLVSFFNNLLKTKEGQEYVEPLDSSMHSDKIPSMETEQVLLPLQQNILTRNTGVAFVVVLTKCDLAHSELSDEQLDRVQFHVRKFCMQHGAALVYTSAKEEKNTALLYKYLVHRVCGIPFTTPAHVVEKDAIFVPAGWDNEKKLDIIRETIPDADQPLEMPRERQQVKEQIVEAEEEQAFLQKLASVEMAAPKKTPQQKPPTEGADGNSPLVSFFNNLLKTKEGQSAQAVRPVADPQAQLQRMLEQVNSAATANQSATNENGPHSAQAVRPVADPQAQLQRMLEQVNSAATANQSATNENGPHA</sequence>
<keyword evidence="6 11" id="KW-0547">Nucleotide-binding</keyword>
<dbReference type="Pfam" id="PF05783">
    <property type="entry name" value="DLIC"/>
    <property type="match status" value="2"/>
</dbReference>
<evidence type="ECO:0000313" key="14">
    <source>
        <dbReference type="Proteomes" id="UP000031036"/>
    </source>
</evidence>
<dbReference type="InterPro" id="IPR008467">
    <property type="entry name" value="Dynein1_light_intermed_chain"/>
</dbReference>
<feature type="compositionally biased region" description="Low complexity" evidence="12">
    <location>
        <begin position="670"/>
        <end position="687"/>
    </location>
</feature>
<keyword evidence="3 11" id="KW-0813">Transport</keyword>
<reference evidence="13 14" key="1">
    <citation type="submission" date="2014-11" db="EMBL/GenBank/DDBJ databases">
        <title>Genetic blueprint of the zoonotic pathogen Toxocara canis.</title>
        <authorList>
            <person name="Zhu X.-Q."/>
            <person name="Korhonen P.K."/>
            <person name="Cai H."/>
            <person name="Young N.D."/>
            <person name="Nejsum P."/>
            <person name="von Samson-Himmelstjerna G."/>
            <person name="Boag P.R."/>
            <person name="Tan P."/>
            <person name="Li Q."/>
            <person name="Min J."/>
            <person name="Yang Y."/>
            <person name="Wang X."/>
            <person name="Fang X."/>
            <person name="Hall R.S."/>
            <person name="Hofmann A."/>
            <person name="Sternberg P.W."/>
            <person name="Jex A.R."/>
            <person name="Gasser R.B."/>
        </authorList>
    </citation>
    <scope>NUCLEOTIDE SEQUENCE [LARGE SCALE GENOMIC DNA]</scope>
    <source>
        <strain evidence="13">PN_DK_2014</strain>
    </source>
</reference>
<keyword evidence="9 11" id="KW-0505">Motor protein</keyword>
<organism evidence="13 14">
    <name type="scientific">Toxocara canis</name>
    <name type="common">Canine roundworm</name>
    <dbReference type="NCBI Taxonomy" id="6265"/>
    <lineage>
        <taxon>Eukaryota</taxon>
        <taxon>Metazoa</taxon>
        <taxon>Ecdysozoa</taxon>
        <taxon>Nematoda</taxon>
        <taxon>Chromadorea</taxon>
        <taxon>Rhabditida</taxon>
        <taxon>Spirurina</taxon>
        <taxon>Ascaridomorpha</taxon>
        <taxon>Ascaridoidea</taxon>
        <taxon>Toxocaridae</taxon>
        <taxon>Toxocara</taxon>
    </lineage>
</organism>
<dbReference type="GO" id="GO:0005813">
    <property type="term" value="C:centrosome"/>
    <property type="evidence" value="ECO:0007669"/>
    <property type="project" value="TreeGrafter"/>
</dbReference>
<keyword evidence="5 11" id="KW-0493">Microtubule</keyword>
<comment type="subunit">
    <text evidence="11">Homodimer. The cytoplasmic dynein 1 complex consists of two catalytic heavy chains (HCs) and a number of non-catalytic subunits presented by intermediate chains (ICs).</text>
</comment>
<dbReference type="PANTHER" id="PTHR12688:SF0">
    <property type="entry name" value="DYNEIN LIGHT INTERMEDIATE CHAIN"/>
    <property type="match status" value="1"/>
</dbReference>
<comment type="subcellular location">
    <subcellularLocation>
        <location evidence="1 11">Cytoplasm</location>
        <location evidence="1 11">Cytoskeleton</location>
    </subcellularLocation>
</comment>